<evidence type="ECO:0000256" key="1">
    <source>
        <dbReference type="ARBA" id="ARBA00009156"/>
    </source>
</evidence>
<reference evidence="11" key="2">
    <citation type="submission" date="2021-04" db="EMBL/GenBank/DDBJ databases">
        <authorList>
            <person name="Gilroy R."/>
        </authorList>
    </citation>
    <scope>NUCLEOTIDE SEQUENCE</scope>
    <source>
        <strain evidence="11">ChiBcec1-1630</strain>
    </source>
</reference>
<dbReference type="Gene3D" id="3.30.420.40">
    <property type="match status" value="2"/>
</dbReference>
<evidence type="ECO:0000256" key="3">
    <source>
        <dbReference type="ARBA" id="ARBA00022741"/>
    </source>
</evidence>
<evidence type="ECO:0000256" key="2">
    <source>
        <dbReference type="ARBA" id="ARBA00022679"/>
    </source>
</evidence>
<keyword evidence="3" id="KW-0547">Nucleotide-binding</keyword>
<sequence>MAEYYLAVDIGASSGRHILGHVEDGKILLEEVYRFENGMEKKDGHLCWNVPHLFHEIKEGLKACRVAGKVPKSMGIDTWAVDYVLLDEADNVIGNTYGYRDGRTKGMDEEVYAIIPETELYARTGIQKQMFNTIYQLMAVKKQEPENMEKAVQLLMLPDYFHFLLTGNKLSEYTNATSTQLVSPETKQWDYELIERLGYKSSIFRPLHMPGTVVGSFTKEVEEEVGFSCEVVLPATHDTASAVISVPALTKDCLYISSGTWSLMGIENDHAICSEESRKRNFTNEGGYEYRFRYLKNIMGLWMIQSARHEWNDAYSFVRLCDMAQEESAFPSRVDVNDDAFLAPESMLQAIRESCEKKGCAVPETVGQTAAVIYQSLAESYAQTVAEIEELTGRHFPAINIVGGGSNAAYLNQLTADKSGRCVYAGPGEATAIGNLAVQMIKDGRFDSLEAVRRCIHDSFGVKKYEPKA</sequence>
<comment type="caution">
    <text evidence="11">The sequence shown here is derived from an EMBL/GenBank/DDBJ whole genome shotgun (WGS) entry which is preliminary data.</text>
</comment>
<dbReference type="PANTHER" id="PTHR10196">
    <property type="entry name" value="SUGAR KINASE"/>
    <property type="match status" value="1"/>
</dbReference>
<evidence type="ECO:0000256" key="7">
    <source>
        <dbReference type="ARBA" id="ARBA00023308"/>
    </source>
</evidence>
<dbReference type="GO" id="GO:0004370">
    <property type="term" value="F:glycerol kinase activity"/>
    <property type="evidence" value="ECO:0007669"/>
    <property type="project" value="TreeGrafter"/>
</dbReference>
<dbReference type="InterPro" id="IPR018485">
    <property type="entry name" value="FGGY_C"/>
</dbReference>
<keyword evidence="7" id="KW-0684">Rhamnose metabolism</keyword>
<keyword evidence="2 11" id="KW-0808">Transferase</keyword>
<evidence type="ECO:0000256" key="6">
    <source>
        <dbReference type="ARBA" id="ARBA00023157"/>
    </source>
</evidence>
<accession>A0A9D2TR99</accession>
<dbReference type="EC" id="2.7.1.5" evidence="8"/>
<dbReference type="GO" id="GO:0005524">
    <property type="term" value="F:ATP binding"/>
    <property type="evidence" value="ECO:0007669"/>
    <property type="project" value="UniProtKB-KW"/>
</dbReference>
<evidence type="ECO:0000313" key="11">
    <source>
        <dbReference type="EMBL" id="HJC87626.1"/>
    </source>
</evidence>
<feature type="domain" description="Carbohydrate kinase FGGY C-terminal" evidence="10">
    <location>
        <begin position="254"/>
        <end position="441"/>
    </location>
</feature>
<evidence type="ECO:0000256" key="4">
    <source>
        <dbReference type="ARBA" id="ARBA00022777"/>
    </source>
</evidence>
<dbReference type="GO" id="GO:0019301">
    <property type="term" value="P:rhamnose catabolic process"/>
    <property type="evidence" value="ECO:0007669"/>
    <property type="project" value="UniProtKB-UniRule"/>
</dbReference>
<keyword evidence="6" id="KW-1015">Disulfide bond</keyword>
<dbReference type="InterPro" id="IPR013449">
    <property type="entry name" value="Rhamnulokinase"/>
</dbReference>
<dbReference type="AlphaFoldDB" id="A0A9D2TR99"/>
<dbReference type="Pfam" id="PF02782">
    <property type="entry name" value="FGGY_C"/>
    <property type="match status" value="1"/>
</dbReference>
<dbReference type="InterPro" id="IPR043129">
    <property type="entry name" value="ATPase_NBD"/>
</dbReference>
<dbReference type="InterPro" id="IPR018484">
    <property type="entry name" value="FGGY_N"/>
</dbReference>
<proteinExistence type="inferred from homology"/>
<dbReference type="SUPFAM" id="SSF53067">
    <property type="entry name" value="Actin-like ATPase domain"/>
    <property type="match status" value="2"/>
</dbReference>
<dbReference type="Proteomes" id="UP000823922">
    <property type="component" value="Unassembled WGS sequence"/>
</dbReference>
<keyword evidence="4" id="KW-0418">Kinase</keyword>
<evidence type="ECO:0000256" key="8">
    <source>
        <dbReference type="NCBIfam" id="TIGR02627"/>
    </source>
</evidence>
<dbReference type="GO" id="GO:0006071">
    <property type="term" value="P:glycerol metabolic process"/>
    <property type="evidence" value="ECO:0007669"/>
    <property type="project" value="TreeGrafter"/>
</dbReference>
<evidence type="ECO:0000259" key="9">
    <source>
        <dbReference type="Pfam" id="PF00370"/>
    </source>
</evidence>
<name>A0A9D2TR99_9FIRM</name>
<dbReference type="NCBIfam" id="TIGR02627">
    <property type="entry name" value="rhamnulo_kin"/>
    <property type="match status" value="1"/>
</dbReference>
<gene>
    <name evidence="11" type="primary">rhaB</name>
    <name evidence="11" type="ORF">H9926_06405</name>
</gene>
<protein>
    <recommendedName>
        <fullName evidence="8">Rhamnulokinase</fullName>
        <ecNumber evidence="8">2.7.1.5</ecNumber>
    </recommendedName>
</protein>
<reference evidence="11" key="1">
    <citation type="journal article" date="2021" name="PeerJ">
        <title>Extensive microbial diversity within the chicken gut microbiome revealed by metagenomics and culture.</title>
        <authorList>
            <person name="Gilroy R."/>
            <person name="Ravi A."/>
            <person name="Getino M."/>
            <person name="Pursley I."/>
            <person name="Horton D.L."/>
            <person name="Alikhan N.F."/>
            <person name="Baker D."/>
            <person name="Gharbi K."/>
            <person name="Hall N."/>
            <person name="Watson M."/>
            <person name="Adriaenssens E.M."/>
            <person name="Foster-Nyarko E."/>
            <person name="Jarju S."/>
            <person name="Secka A."/>
            <person name="Antonio M."/>
            <person name="Oren A."/>
            <person name="Chaudhuri R.R."/>
            <person name="La Ragione R."/>
            <person name="Hildebrand F."/>
            <person name="Pallen M.J."/>
        </authorList>
    </citation>
    <scope>NUCLEOTIDE SEQUENCE</scope>
    <source>
        <strain evidence="11">ChiBcec1-1630</strain>
    </source>
</reference>
<evidence type="ECO:0000313" key="12">
    <source>
        <dbReference type="Proteomes" id="UP000823922"/>
    </source>
</evidence>
<dbReference type="PANTHER" id="PTHR10196:SF93">
    <property type="entry name" value="L-RHAMNULOKINASE"/>
    <property type="match status" value="1"/>
</dbReference>
<comment type="similarity">
    <text evidence="1">Belongs to the FGGY kinase family.</text>
</comment>
<evidence type="ECO:0000256" key="5">
    <source>
        <dbReference type="ARBA" id="ARBA00022840"/>
    </source>
</evidence>
<organism evidence="11 12">
    <name type="scientific">Candidatus Eisenbergiella intestinigallinarum</name>
    <dbReference type="NCBI Taxonomy" id="2838549"/>
    <lineage>
        <taxon>Bacteria</taxon>
        <taxon>Bacillati</taxon>
        <taxon>Bacillota</taxon>
        <taxon>Clostridia</taxon>
        <taxon>Lachnospirales</taxon>
        <taxon>Lachnospiraceae</taxon>
        <taxon>Eisenbergiella</taxon>
    </lineage>
</organism>
<dbReference type="Pfam" id="PF00370">
    <property type="entry name" value="FGGY_N"/>
    <property type="match status" value="1"/>
</dbReference>
<dbReference type="GO" id="GO:0008993">
    <property type="term" value="F:rhamnulokinase activity"/>
    <property type="evidence" value="ECO:0007669"/>
    <property type="project" value="UniProtKB-UniRule"/>
</dbReference>
<dbReference type="CDD" id="cd07771">
    <property type="entry name" value="ASKHA_NBD_FGGY_RhaB-like"/>
    <property type="match status" value="1"/>
</dbReference>
<dbReference type="GO" id="GO:0005829">
    <property type="term" value="C:cytosol"/>
    <property type="evidence" value="ECO:0007669"/>
    <property type="project" value="TreeGrafter"/>
</dbReference>
<dbReference type="EMBL" id="DWVS01000157">
    <property type="protein sequence ID" value="HJC87626.1"/>
    <property type="molecule type" value="Genomic_DNA"/>
</dbReference>
<evidence type="ECO:0000259" key="10">
    <source>
        <dbReference type="Pfam" id="PF02782"/>
    </source>
</evidence>
<feature type="domain" description="Carbohydrate kinase FGGY N-terminal" evidence="9">
    <location>
        <begin position="4"/>
        <end position="244"/>
    </location>
</feature>
<keyword evidence="5" id="KW-0067">ATP-binding</keyword>